<keyword evidence="3 5" id="KW-0689">Ribosomal protein</keyword>
<dbReference type="EMBL" id="GL983988">
    <property type="protein sequence ID" value="EGR30478.1"/>
    <property type="molecule type" value="Genomic_DNA"/>
</dbReference>
<dbReference type="PROSITE" id="PS01168">
    <property type="entry name" value="RIBOSOMAL_S27E"/>
    <property type="match status" value="1"/>
</dbReference>
<evidence type="ECO:0000256" key="1">
    <source>
        <dbReference type="ARBA" id="ARBA00010919"/>
    </source>
</evidence>
<dbReference type="eggNOG" id="KOG1779">
    <property type="taxonomic scope" value="Eukaryota"/>
</dbReference>
<comment type="cofactor">
    <cofactor evidence="5">
        <name>Zn(2+)</name>
        <dbReference type="ChEBI" id="CHEBI:29105"/>
    </cofactor>
    <text evidence="5">Binds 1 zinc ion per subunit.</text>
</comment>
<evidence type="ECO:0000256" key="4">
    <source>
        <dbReference type="ARBA" id="ARBA00023274"/>
    </source>
</evidence>
<dbReference type="InParanoid" id="G0QWD1"/>
<dbReference type="OrthoDB" id="301603at2759"/>
<gene>
    <name evidence="6" type="ORF">IMG5_131040</name>
</gene>
<keyword evidence="7" id="KW-1185">Reference proteome</keyword>
<dbReference type="InterPro" id="IPR023407">
    <property type="entry name" value="Ribosomal_eS27_Zn-bd_dom_sf"/>
</dbReference>
<evidence type="ECO:0000256" key="3">
    <source>
        <dbReference type="ARBA" id="ARBA00022980"/>
    </source>
</evidence>
<keyword evidence="2 5" id="KW-0862">Zinc</keyword>
<dbReference type="AlphaFoldDB" id="G0QWD1"/>
<dbReference type="Pfam" id="PF01667">
    <property type="entry name" value="Ribosomal_S27e"/>
    <property type="match status" value="1"/>
</dbReference>
<dbReference type="OMA" id="CASILCQ"/>
<evidence type="ECO:0000313" key="7">
    <source>
        <dbReference type="Proteomes" id="UP000008983"/>
    </source>
</evidence>
<keyword evidence="4 5" id="KW-0687">Ribonucleoprotein</keyword>
<keyword evidence="5" id="KW-0863">Zinc-finger</keyword>
<organism evidence="6 7">
    <name type="scientific">Ichthyophthirius multifiliis</name>
    <name type="common">White spot disease agent</name>
    <name type="synonym">Ich</name>
    <dbReference type="NCBI Taxonomy" id="5932"/>
    <lineage>
        <taxon>Eukaryota</taxon>
        <taxon>Sar</taxon>
        <taxon>Alveolata</taxon>
        <taxon>Ciliophora</taxon>
        <taxon>Intramacronucleata</taxon>
        <taxon>Oligohymenophorea</taxon>
        <taxon>Hymenostomatida</taxon>
        <taxon>Ophryoglenina</taxon>
        <taxon>Ichthyophthirius</taxon>
    </lineage>
</organism>
<dbReference type="RefSeq" id="XP_004032065.1">
    <property type="nucleotide sequence ID" value="XM_004032017.1"/>
</dbReference>
<proteinExistence type="inferred from homology"/>
<accession>G0QWD1</accession>
<evidence type="ECO:0000313" key="6">
    <source>
        <dbReference type="EMBL" id="EGR30478.1"/>
    </source>
</evidence>
<dbReference type="InterPro" id="IPR011332">
    <property type="entry name" value="Ribosomal_zn-bd"/>
</dbReference>
<dbReference type="GO" id="GO:0008270">
    <property type="term" value="F:zinc ion binding"/>
    <property type="evidence" value="ECO:0007669"/>
    <property type="project" value="UniProtKB-KW"/>
</dbReference>
<dbReference type="GO" id="GO:0006412">
    <property type="term" value="P:translation"/>
    <property type="evidence" value="ECO:0007669"/>
    <property type="project" value="InterPro"/>
</dbReference>
<dbReference type="Proteomes" id="UP000008983">
    <property type="component" value="Unassembled WGS sequence"/>
</dbReference>
<evidence type="ECO:0000256" key="5">
    <source>
        <dbReference type="RuleBase" id="RU000671"/>
    </source>
</evidence>
<dbReference type="FunFam" id="2.20.25.100:FF:000001">
    <property type="entry name" value="40S ribosomal protein S27"/>
    <property type="match status" value="1"/>
</dbReference>
<dbReference type="HAMAP" id="MF_00371">
    <property type="entry name" value="Ribosomal_eS27"/>
    <property type="match status" value="1"/>
</dbReference>
<dbReference type="GO" id="GO:0003735">
    <property type="term" value="F:structural constituent of ribosome"/>
    <property type="evidence" value="ECO:0007669"/>
    <property type="project" value="InterPro"/>
</dbReference>
<dbReference type="GO" id="GO:1990904">
    <property type="term" value="C:ribonucleoprotein complex"/>
    <property type="evidence" value="ECO:0007669"/>
    <property type="project" value="UniProtKB-KW"/>
</dbReference>
<dbReference type="GeneID" id="14906589"/>
<comment type="similarity">
    <text evidence="1 5">Belongs to the eukaryotic ribosomal protein eS27 family.</text>
</comment>
<dbReference type="Gene3D" id="2.20.25.100">
    <property type="entry name" value="Zn-binding ribosomal proteins"/>
    <property type="match status" value="1"/>
</dbReference>
<dbReference type="InterPro" id="IPR000592">
    <property type="entry name" value="Ribosomal_eS27"/>
</dbReference>
<name>G0QWD1_ICHMU</name>
<sequence length="81" mass="9272">MERDLLNPHYEQEKQKNKFKRIIQTPNSYFMDIKCMNCQSVQMIFSHAQSTILCEKCSAILCKPSGGKAQITPGCAFKVKN</sequence>
<protein>
    <recommendedName>
        <fullName evidence="5">40S ribosomal protein S27</fullName>
    </recommendedName>
</protein>
<keyword evidence="5" id="KW-0479">Metal-binding</keyword>
<dbReference type="FunCoup" id="G0QWD1">
    <property type="interactions" value="339"/>
</dbReference>
<dbReference type="STRING" id="857967.G0QWD1"/>
<evidence type="ECO:0000256" key="2">
    <source>
        <dbReference type="ARBA" id="ARBA00022833"/>
    </source>
</evidence>
<reference evidence="6 7" key="1">
    <citation type="submission" date="2011-07" db="EMBL/GenBank/DDBJ databases">
        <authorList>
            <person name="Coyne R."/>
            <person name="Brami D."/>
            <person name="Johnson J."/>
            <person name="Hostetler J."/>
            <person name="Hannick L."/>
            <person name="Clark T."/>
            <person name="Cassidy-Hanley D."/>
            <person name="Inman J."/>
        </authorList>
    </citation>
    <scope>NUCLEOTIDE SEQUENCE [LARGE SCALE GENOMIC DNA]</scope>
    <source>
        <strain evidence="6 7">G5</strain>
    </source>
</reference>
<dbReference type="PANTHER" id="PTHR11594">
    <property type="entry name" value="40S RIBOSOMAL PROTEIN S27"/>
    <property type="match status" value="1"/>
</dbReference>
<dbReference type="SUPFAM" id="SSF57829">
    <property type="entry name" value="Zn-binding ribosomal proteins"/>
    <property type="match status" value="1"/>
</dbReference>
<dbReference type="GO" id="GO:0005840">
    <property type="term" value="C:ribosome"/>
    <property type="evidence" value="ECO:0007669"/>
    <property type="project" value="UniProtKB-KW"/>
</dbReference>